<dbReference type="InterPro" id="IPR000511">
    <property type="entry name" value="Holocyt_c/c1_synthase"/>
</dbReference>
<dbReference type="EC" id="4.4.1.17" evidence="10"/>
<evidence type="ECO:0000256" key="5">
    <source>
        <dbReference type="ARBA" id="ARBA00022792"/>
    </source>
</evidence>
<dbReference type="PROSITE" id="PS00821">
    <property type="entry name" value="CYTO_HEME_LYASE_1"/>
    <property type="match status" value="1"/>
</dbReference>
<evidence type="ECO:0000256" key="11">
    <source>
        <dbReference type="SAM" id="MobiDB-lite"/>
    </source>
</evidence>
<evidence type="ECO:0000313" key="12">
    <source>
        <dbReference type="EMBL" id="EFN55065.1"/>
    </source>
</evidence>
<dbReference type="eggNOG" id="KOG3996">
    <property type="taxonomic scope" value="Eukaryota"/>
</dbReference>
<comment type="similarity">
    <text evidence="2 10">Belongs to the cytochrome c-type heme lyase family.</text>
</comment>
<dbReference type="GO" id="GO:0046872">
    <property type="term" value="F:metal ion binding"/>
    <property type="evidence" value="ECO:0007669"/>
    <property type="project" value="UniProtKB-KW"/>
</dbReference>
<keyword evidence="4 10" id="KW-0479">Metal-binding</keyword>
<dbReference type="STRING" id="554065.E1ZH61"/>
<evidence type="ECO:0000256" key="6">
    <source>
        <dbReference type="ARBA" id="ARBA00023004"/>
    </source>
</evidence>
<evidence type="ECO:0000256" key="8">
    <source>
        <dbReference type="ARBA" id="ARBA00023136"/>
    </source>
</evidence>
<dbReference type="GeneID" id="17354336"/>
<dbReference type="AlphaFoldDB" id="E1ZH61"/>
<protein>
    <recommendedName>
        <fullName evidence="10">Holocytochrome c-type synthase</fullName>
        <ecNumber evidence="10">4.4.1.17</ecNumber>
    </recommendedName>
</protein>
<evidence type="ECO:0000256" key="10">
    <source>
        <dbReference type="RuleBase" id="RU363130"/>
    </source>
</evidence>
<gene>
    <name evidence="12" type="ORF">CHLNCDRAFT_35847</name>
</gene>
<dbReference type="KEGG" id="cvr:CHLNCDRAFT_35847"/>
<dbReference type="GO" id="GO:0004408">
    <property type="term" value="F:holocytochrome-c synthase activity"/>
    <property type="evidence" value="ECO:0007669"/>
    <property type="project" value="UniProtKB-EC"/>
</dbReference>
<keyword evidence="8 10" id="KW-0472">Membrane</keyword>
<dbReference type="PROSITE" id="PS00822">
    <property type="entry name" value="CYTO_HEME_LYASE_2"/>
    <property type="match status" value="1"/>
</dbReference>
<feature type="compositionally biased region" description="Low complexity" evidence="11">
    <location>
        <begin position="1"/>
        <end position="19"/>
    </location>
</feature>
<dbReference type="OrthoDB" id="4243at2759"/>
<keyword evidence="3 10" id="KW-0349">Heme</keyword>
<dbReference type="InParanoid" id="E1ZH61"/>
<accession>E1ZH61</accession>
<sequence length="311" mass="33601">MASREANAAAAPAAATASTSGGGGAPPAGVSAAAAAAAECPVPAEFRQQVYRNPAVYNVYNQRINDPAAAAGGGSGPLAGQDVLDPSNMMPQEPNQQPCPGQRKLLSTDRMQSNIPKGGTDSTWAYPSPQMFFNALRRKGKGDDVSEDDMEAVVFTHNTMNELTWQQVARWESLHYSECGMPTLLRFRGRPDELSPLARLSSWLGGPLPFDRHDWYVDRCGREVRYVIDFYFDDDKAGSPEAFDIRVRPALDSPGAALDRAKMWIYQHFAEYGLPCPVTGHPSTMGGAAQQAAAQQQAQAQQQQQQQPSAS</sequence>
<feature type="region of interest" description="Disordered" evidence="11">
    <location>
        <begin position="1"/>
        <end position="38"/>
    </location>
</feature>
<evidence type="ECO:0000256" key="1">
    <source>
        <dbReference type="ARBA" id="ARBA00004273"/>
    </source>
</evidence>
<dbReference type="PANTHER" id="PTHR12743">
    <property type="entry name" value="CYTOCHROME C1 HEME LYASE"/>
    <property type="match status" value="1"/>
</dbReference>
<evidence type="ECO:0000256" key="3">
    <source>
        <dbReference type="ARBA" id="ARBA00022617"/>
    </source>
</evidence>
<dbReference type="RefSeq" id="XP_005847167.1">
    <property type="nucleotide sequence ID" value="XM_005847105.1"/>
</dbReference>
<reference evidence="12 13" key="1">
    <citation type="journal article" date="2010" name="Plant Cell">
        <title>The Chlorella variabilis NC64A genome reveals adaptation to photosymbiosis, coevolution with viruses, and cryptic sex.</title>
        <authorList>
            <person name="Blanc G."/>
            <person name="Duncan G."/>
            <person name="Agarkova I."/>
            <person name="Borodovsky M."/>
            <person name="Gurnon J."/>
            <person name="Kuo A."/>
            <person name="Lindquist E."/>
            <person name="Lucas S."/>
            <person name="Pangilinan J."/>
            <person name="Polle J."/>
            <person name="Salamov A."/>
            <person name="Terry A."/>
            <person name="Yamada T."/>
            <person name="Dunigan D.D."/>
            <person name="Grigoriev I.V."/>
            <person name="Claverie J.M."/>
            <person name="Van Etten J.L."/>
        </authorList>
    </citation>
    <scope>NUCLEOTIDE SEQUENCE [LARGE SCALE GENOMIC DNA]</scope>
    <source>
        <strain evidence="12 13">NC64A</strain>
    </source>
</reference>
<name>E1ZH61_CHLVA</name>
<dbReference type="PANTHER" id="PTHR12743:SF8">
    <property type="entry name" value="PROTEIN HRI1"/>
    <property type="match status" value="1"/>
</dbReference>
<organism evidence="13">
    <name type="scientific">Chlorella variabilis</name>
    <name type="common">Green alga</name>
    <dbReference type="NCBI Taxonomy" id="554065"/>
    <lineage>
        <taxon>Eukaryota</taxon>
        <taxon>Viridiplantae</taxon>
        <taxon>Chlorophyta</taxon>
        <taxon>core chlorophytes</taxon>
        <taxon>Trebouxiophyceae</taxon>
        <taxon>Chlorellales</taxon>
        <taxon>Chlorellaceae</taxon>
        <taxon>Chlorella clade</taxon>
        <taxon>Chlorella</taxon>
    </lineage>
</organism>
<evidence type="ECO:0000256" key="2">
    <source>
        <dbReference type="ARBA" id="ARBA00007255"/>
    </source>
</evidence>
<feature type="compositionally biased region" description="Low complexity" evidence="11">
    <location>
        <begin position="288"/>
        <end position="311"/>
    </location>
</feature>
<dbReference type="EMBL" id="GL433846">
    <property type="protein sequence ID" value="EFN55065.1"/>
    <property type="molecule type" value="Genomic_DNA"/>
</dbReference>
<feature type="region of interest" description="Disordered" evidence="11">
    <location>
        <begin position="283"/>
        <end position="311"/>
    </location>
</feature>
<dbReference type="Pfam" id="PF01265">
    <property type="entry name" value="Cyto_heme_lyase"/>
    <property type="match status" value="1"/>
</dbReference>
<keyword evidence="5 10" id="KW-0999">Mitochondrion inner membrane</keyword>
<evidence type="ECO:0000313" key="13">
    <source>
        <dbReference type="Proteomes" id="UP000008141"/>
    </source>
</evidence>
<keyword evidence="6 10" id="KW-0408">Iron</keyword>
<comment type="subcellular location">
    <subcellularLocation>
        <location evidence="1 10">Mitochondrion inner membrane</location>
    </subcellularLocation>
</comment>
<proteinExistence type="inferred from homology"/>
<evidence type="ECO:0000256" key="9">
    <source>
        <dbReference type="ARBA" id="ARBA00023239"/>
    </source>
</evidence>
<feature type="compositionally biased region" description="Polar residues" evidence="11">
    <location>
        <begin position="89"/>
        <end position="99"/>
    </location>
</feature>
<evidence type="ECO:0000256" key="7">
    <source>
        <dbReference type="ARBA" id="ARBA00023128"/>
    </source>
</evidence>
<feature type="region of interest" description="Disordered" evidence="11">
    <location>
        <begin position="71"/>
        <end position="103"/>
    </location>
</feature>
<dbReference type="GO" id="GO:0005743">
    <property type="term" value="C:mitochondrial inner membrane"/>
    <property type="evidence" value="ECO:0007669"/>
    <property type="project" value="UniProtKB-SubCell"/>
</dbReference>
<evidence type="ECO:0000256" key="4">
    <source>
        <dbReference type="ARBA" id="ARBA00022723"/>
    </source>
</evidence>
<feature type="compositionally biased region" description="Low complexity" evidence="11">
    <location>
        <begin position="27"/>
        <end position="38"/>
    </location>
</feature>
<keyword evidence="7 10" id="KW-0496">Mitochondrion</keyword>
<keyword evidence="13" id="KW-1185">Reference proteome</keyword>
<comment type="catalytic activity">
    <reaction evidence="10">
        <text>holo-[cytochrome c] = apo-[cytochrome c] + heme b</text>
        <dbReference type="Rhea" id="RHEA:22648"/>
        <dbReference type="Rhea" id="RHEA-COMP:10725"/>
        <dbReference type="Rhea" id="RHEA-COMP:10726"/>
        <dbReference type="ChEBI" id="CHEBI:29950"/>
        <dbReference type="ChEBI" id="CHEBI:60344"/>
        <dbReference type="ChEBI" id="CHEBI:83739"/>
        <dbReference type="EC" id="4.4.1.17"/>
    </reaction>
</comment>
<keyword evidence="9 10" id="KW-0456">Lyase</keyword>
<dbReference type="Proteomes" id="UP000008141">
    <property type="component" value="Unassembled WGS sequence"/>
</dbReference>
<comment type="function">
    <text evidence="10">Lyase that catalyzes the covalent linking of the heme group to the cytochrome C apoprotein to produce the mature functional cytochrome.</text>
</comment>
<dbReference type="OMA" id="DSTWAYP"/>